<dbReference type="EMBL" id="KE125299">
    <property type="protein sequence ID" value="EPB69417.1"/>
    <property type="molecule type" value="Genomic_DNA"/>
</dbReference>
<name>A0A0D6LP56_9BILA</name>
<keyword evidence="6" id="KW-1133">Transmembrane helix</keyword>
<evidence type="ECO:0000256" key="3">
    <source>
        <dbReference type="ARBA" id="ARBA00022679"/>
    </source>
</evidence>
<comment type="similarity">
    <text evidence="2 9">Belongs to the chondroitin N-acetylgalactosaminyltransferase family.</text>
</comment>
<dbReference type="InterPro" id="IPR008428">
    <property type="entry name" value="Chond_GalNAc"/>
</dbReference>
<dbReference type="PANTHER" id="PTHR12369:SF13">
    <property type="entry name" value="HEXOSYLTRANSFERASE"/>
    <property type="match status" value="1"/>
</dbReference>
<accession>A0A0D6LP56</accession>
<dbReference type="InterPro" id="IPR051227">
    <property type="entry name" value="CS_glycosyltransferase"/>
</dbReference>
<dbReference type="GO" id="GO:0047238">
    <property type="term" value="F:glucuronosyl-N-acetylgalactosaminyl-proteoglycan 4-beta-N-acetylgalactosaminyltransferase activity"/>
    <property type="evidence" value="ECO:0007669"/>
    <property type="project" value="TreeGrafter"/>
</dbReference>
<evidence type="ECO:0000313" key="10">
    <source>
        <dbReference type="EMBL" id="EPB69417.1"/>
    </source>
</evidence>
<evidence type="ECO:0000313" key="11">
    <source>
        <dbReference type="Proteomes" id="UP000054495"/>
    </source>
</evidence>
<dbReference type="GO" id="GO:0032580">
    <property type="term" value="C:Golgi cisterna membrane"/>
    <property type="evidence" value="ECO:0007669"/>
    <property type="project" value="UniProtKB-SubCell"/>
</dbReference>
<keyword evidence="4" id="KW-0812">Transmembrane</keyword>
<protein>
    <recommendedName>
        <fullName evidence="9">Hexosyltransferase</fullName>
        <ecNumber evidence="9">2.4.1.-</ecNumber>
    </recommendedName>
</protein>
<dbReference type="Proteomes" id="UP000054495">
    <property type="component" value="Unassembled WGS sequence"/>
</dbReference>
<dbReference type="Pfam" id="PF05679">
    <property type="entry name" value="CHGN"/>
    <property type="match status" value="1"/>
</dbReference>
<dbReference type="PANTHER" id="PTHR12369">
    <property type="entry name" value="CHONDROITIN SYNTHASE"/>
    <property type="match status" value="1"/>
</dbReference>
<evidence type="ECO:0000256" key="7">
    <source>
        <dbReference type="ARBA" id="ARBA00023034"/>
    </source>
</evidence>
<sequence length="264" mass="30491">MELQVPTWEFFTLKDIFRSEPNQNVRPLEGKDRDDVMEVVTAARQHAESEEPDLEFLQVRNGYRLFDPQRGMDYMVDLVYKDGATQATIERRVHLCRMVAGTQLMNQVPYVKEDTDVTIVVPISDESEVLPARRLLARHARLCTAPAEETRKVFFPIPFVEYHPTISGMDVEEHEVPEDQKEVREAALARLRDSSPPRRKRPLIVQKDHGRFDSLDFSCMAVYGSDYVAMRPKLTGKRLDLIAAFLSQNEVHVLRAIEPTLRLR</sequence>
<evidence type="ECO:0000256" key="8">
    <source>
        <dbReference type="ARBA" id="ARBA00023136"/>
    </source>
</evidence>
<keyword evidence="11" id="KW-1185">Reference proteome</keyword>
<evidence type="ECO:0000256" key="4">
    <source>
        <dbReference type="ARBA" id="ARBA00022692"/>
    </source>
</evidence>
<comment type="subcellular location">
    <subcellularLocation>
        <location evidence="1 9">Golgi apparatus</location>
        <location evidence="1 9">Golgi stack membrane</location>
        <topology evidence="1 9">Single-pass type II membrane protein</topology>
    </subcellularLocation>
</comment>
<keyword evidence="3 9" id="KW-0808">Transferase</keyword>
<keyword evidence="7 9" id="KW-0333">Golgi apparatus</keyword>
<proteinExistence type="inferred from homology"/>
<dbReference type="EC" id="2.4.1.-" evidence="9"/>
<evidence type="ECO:0000256" key="6">
    <source>
        <dbReference type="ARBA" id="ARBA00022989"/>
    </source>
</evidence>
<evidence type="ECO:0000256" key="9">
    <source>
        <dbReference type="RuleBase" id="RU364016"/>
    </source>
</evidence>
<evidence type="ECO:0000256" key="1">
    <source>
        <dbReference type="ARBA" id="ARBA00004447"/>
    </source>
</evidence>
<organism evidence="10 11">
    <name type="scientific">Ancylostoma ceylanicum</name>
    <dbReference type="NCBI Taxonomy" id="53326"/>
    <lineage>
        <taxon>Eukaryota</taxon>
        <taxon>Metazoa</taxon>
        <taxon>Ecdysozoa</taxon>
        <taxon>Nematoda</taxon>
        <taxon>Chromadorea</taxon>
        <taxon>Rhabditida</taxon>
        <taxon>Rhabditina</taxon>
        <taxon>Rhabditomorpha</taxon>
        <taxon>Strongyloidea</taxon>
        <taxon>Ancylostomatidae</taxon>
        <taxon>Ancylostomatinae</taxon>
        <taxon>Ancylostoma</taxon>
    </lineage>
</organism>
<keyword evidence="8" id="KW-0472">Membrane</keyword>
<dbReference type="AlphaFoldDB" id="A0A0D6LP56"/>
<reference evidence="10 11" key="1">
    <citation type="submission" date="2013-05" db="EMBL/GenBank/DDBJ databases">
        <title>Draft genome of the parasitic nematode Anyclostoma ceylanicum.</title>
        <authorList>
            <person name="Mitreva M."/>
        </authorList>
    </citation>
    <scope>NUCLEOTIDE SEQUENCE [LARGE SCALE GENOMIC DNA]</scope>
</reference>
<evidence type="ECO:0000256" key="2">
    <source>
        <dbReference type="ARBA" id="ARBA00009239"/>
    </source>
</evidence>
<gene>
    <name evidence="10" type="ORF">ANCCEY_11495</name>
</gene>
<keyword evidence="5 9" id="KW-0735">Signal-anchor</keyword>
<evidence type="ECO:0000256" key="5">
    <source>
        <dbReference type="ARBA" id="ARBA00022968"/>
    </source>
</evidence>